<gene>
    <name evidence="10" type="ORF">FRZ54_13095</name>
</gene>
<dbReference type="Gene3D" id="3.30.450.20">
    <property type="entry name" value="PAS domain"/>
    <property type="match status" value="4"/>
</dbReference>
<organism evidence="10 11">
    <name type="scientific">Mucilaginibacter ginsenosidivorans</name>
    <dbReference type="NCBI Taxonomy" id="398053"/>
    <lineage>
        <taxon>Bacteria</taxon>
        <taxon>Pseudomonadati</taxon>
        <taxon>Bacteroidota</taxon>
        <taxon>Sphingobacteriia</taxon>
        <taxon>Sphingobacteriales</taxon>
        <taxon>Sphingobacteriaceae</taxon>
        <taxon>Mucilaginibacter</taxon>
    </lineage>
</organism>
<evidence type="ECO:0000313" key="11">
    <source>
        <dbReference type="Proteomes" id="UP000321479"/>
    </source>
</evidence>
<keyword evidence="6" id="KW-0175">Coiled coil</keyword>
<keyword evidence="7" id="KW-0812">Transmembrane</keyword>
<evidence type="ECO:0000256" key="5">
    <source>
        <dbReference type="ARBA" id="ARBA00022777"/>
    </source>
</evidence>
<dbReference type="NCBIfam" id="TIGR00229">
    <property type="entry name" value="sensory_box"/>
    <property type="match status" value="4"/>
</dbReference>
<protein>
    <recommendedName>
        <fullName evidence="2">histidine kinase</fullName>
        <ecNumber evidence="2">2.7.13.3</ecNumber>
    </recommendedName>
</protein>
<dbReference type="InterPro" id="IPR052162">
    <property type="entry name" value="Sensor_kinase/Photoreceptor"/>
</dbReference>
<dbReference type="OrthoDB" id="9759607at2"/>
<keyword evidence="3" id="KW-0597">Phosphoprotein</keyword>
<evidence type="ECO:0000259" key="8">
    <source>
        <dbReference type="PROSITE" id="PS50112"/>
    </source>
</evidence>
<feature type="transmembrane region" description="Helical" evidence="7">
    <location>
        <begin position="153"/>
        <end position="171"/>
    </location>
</feature>
<dbReference type="CDD" id="cd00130">
    <property type="entry name" value="PAS"/>
    <property type="match status" value="4"/>
</dbReference>
<evidence type="ECO:0000256" key="2">
    <source>
        <dbReference type="ARBA" id="ARBA00012438"/>
    </source>
</evidence>
<keyword evidence="7" id="KW-0472">Membrane</keyword>
<dbReference type="Pfam" id="PF13426">
    <property type="entry name" value="PAS_9"/>
    <property type="match status" value="3"/>
</dbReference>
<feature type="transmembrane region" description="Helical" evidence="7">
    <location>
        <begin position="9"/>
        <end position="30"/>
    </location>
</feature>
<dbReference type="Proteomes" id="UP000321479">
    <property type="component" value="Chromosome"/>
</dbReference>
<dbReference type="SUPFAM" id="SSF55785">
    <property type="entry name" value="PYP-like sensor domain (PAS domain)"/>
    <property type="match status" value="4"/>
</dbReference>
<accession>A0A5B8UWN6</accession>
<evidence type="ECO:0000259" key="9">
    <source>
        <dbReference type="PROSITE" id="PS50113"/>
    </source>
</evidence>
<dbReference type="RefSeq" id="WP_147032050.1">
    <property type="nucleotide sequence ID" value="NZ_CP042436.1"/>
</dbReference>
<dbReference type="PROSITE" id="PS50112">
    <property type="entry name" value="PAS"/>
    <property type="match status" value="3"/>
</dbReference>
<feature type="domain" description="PAC" evidence="9">
    <location>
        <begin position="505"/>
        <end position="557"/>
    </location>
</feature>
<dbReference type="AlphaFoldDB" id="A0A5B8UWN6"/>
<name>A0A5B8UWN6_9SPHI</name>
<dbReference type="GO" id="GO:0006355">
    <property type="term" value="P:regulation of DNA-templated transcription"/>
    <property type="evidence" value="ECO:0007669"/>
    <property type="project" value="InterPro"/>
</dbReference>
<feature type="coiled-coil region" evidence="6">
    <location>
        <begin position="278"/>
        <end position="316"/>
    </location>
</feature>
<comment type="catalytic activity">
    <reaction evidence="1">
        <text>ATP + protein L-histidine = ADP + protein N-phospho-L-histidine.</text>
        <dbReference type="EC" id="2.7.13.3"/>
    </reaction>
</comment>
<dbReference type="SMART" id="SM00091">
    <property type="entry name" value="PAS"/>
    <property type="match status" value="4"/>
</dbReference>
<evidence type="ECO:0000256" key="4">
    <source>
        <dbReference type="ARBA" id="ARBA00022679"/>
    </source>
</evidence>
<dbReference type="InterPro" id="IPR000700">
    <property type="entry name" value="PAS-assoc_C"/>
</dbReference>
<feature type="transmembrane region" description="Helical" evidence="7">
    <location>
        <begin position="42"/>
        <end position="62"/>
    </location>
</feature>
<dbReference type="PANTHER" id="PTHR43304">
    <property type="entry name" value="PHYTOCHROME-LIKE PROTEIN CPH1"/>
    <property type="match status" value="1"/>
</dbReference>
<keyword evidence="4" id="KW-0808">Transferase</keyword>
<feature type="transmembrane region" description="Helical" evidence="7">
    <location>
        <begin position="74"/>
        <end position="95"/>
    </location>
</feature>
<evidence type="ECO:0000256" key="6">
    <source>
        <dbReference type="SAM" id="Coils"/>
    </source>
</evidence>
<feature type="transmembrane region" description="Helical" evidence="7">
    <location>
        <begin position="254"/>
        <end position="275"/>
    </location>
</feature>
<dbReference type="SMART" id="SM00086">
    <property type="entry name" value="PAC"/>
    <property type="match status" value="4"/>
</dbReference>
<evidence type="ECO:0000256" key="7">
    <source>
        <dbReference type="SAM" id="Phobius"/>
    </source>
</evidence>
<dbReference type="PANTHER" id="PTHR43304:SF1">
    <property type="entry name" value="PAC DOMAIN-CONTAINING PROTEIN"/>
    <property type="match status" value="1"/>
</dbReference>
<dbReference type="Pfam" id="PF00989">
    <property type="entry name" value="PAS"/>
    <property type="match status" value="1"/>
</dbReference>
<dbReference type="KEGG" id="mgin:FRZ54_13095"/>
<feature type="transmembrane region" description="Helical" evidence="7">
    <location>
        <begin position="191"/>
        <end position="214"/>
    </location>
</feature>
<dbReference type="InterPro" id="IPR035965">
    <property type="entry name" value="PAS-like_dom_sf"/>
</dbReference>
<proteinExistence type="predicted"/>
<feature type="domain" description="PAC" evidence="9">
    <location>
        <begin position="756"/>
        <end position="808"/>
    </location>
</feature>
<feature type="domain" description="PAS" evidence="8">
    <location>
        <begin position="558"/>
        <end position="629"/>
    </location>
</feature>
<feature type="domain" description="PAS" evidence="8">
    <location>
        <begin position="454"/>
        <end position="503"/>
    </location>
</feature>
<dbReference type="EMBL" id="CP042436">
    <property type="protein sequence ID" value="QEC63474.1"/>
    <property type="molecule type" value="Genomic_DNA"/>
</dbReference>
<keyword evidence="7" id="KW-1133">Transmembrane helix</keyword>
<evidence type="ECO:0000256" key="3">
    <source>
        <dbReference type="ARBA" id="ARBA00022553"/>
    </source>
</evidence>
<keyword evidence="5" id="KW-0418">Kinase</keyword>
<feature type="transmembrane region" description="Helical" evidence="7">
    <location>
        <begin position="122"/>
        <end position="141"/>
    </location>
</feature>
<dbReference type="EC" id="2.7.13.3" evidence="2"/>
<sequence>MSDQKKSKVIIAVSVVTIVISVIVMCGWVFNVLVLKEIIPGFVPMVFNAALCFVLFGSALLVRQSSKMRYSKTIFATLSVSGAFIGLITLLQFLFHFNTGLDELFITDAEKVSSSHLYPGRMAYNAAVNFSLLGVGFILLTAKSRIANLLAQYLFHAVSILSIVALIGYLYGVSLFNTLLYVSSMATHTAILFLLLSIGAAMLNPTLGLVRLFTGKQIGNQLARRLFGLILIMVIAFGSLRLQARYEKIFTLDIGISLLAVCFLLGSIIILWSTAKWLNRIDTKRSEAEAEVKLMNAELEQRVAERSAEIVKSEEKYRSLIEQASDAIYVLDFGMNFTEVNASMCKIMGYTREELLQMNVGAIIDPEELKTDPLTTSPDITGQSIVRERRFMRKDRSVFTVEINVKKFSDNRILVMARDISERKRIESELKDAELKFRTIAEKSIVGVYIVQHGKFIYVNPRFAGIFGYEPAELINTVPVETIIHKSHRHITTENVRQRMEGEIESVHYEVMGLKKDGTTNWVEFYGSRATLGGVPTIIGSMVDGTERKQAEEELKTSEQKYKLLFDSNPLPLWMIAKDDLSVIAVNDAAARLYGYTKDELLTMDVKALRAEEDREKQLEGYKEELTSSANGRIIRHIKKDRTIMYVQVTAHDIIFDGRPVRLSLTNDITEKLLAEEALKKSEANLQTILNTTDTAYAMFDTQLKVQAFNQRAIDFVIEQYNHVPEKGDNLADFFPRDRFPQFVEYLKMISQGQHINYEADYPKKKGGKVWYDVRLSPIMNERKEVLGTLMALYDITERKANEQNLREAYESIQNHIESIKGMAWKQSHLIRSPVANLQALAKMLKDHPADAEVLAHLQAEVDRLDEIIHEMAKEAAAHNV</sequence>
<dbReference type="GO" id="GO:0004673">
    <property type="term" value="F:protein histidine kinase activity"/>
    <property type="evidence" value="ECO:0007669"/>
    <property type="project" value="UniProtKB-EC"/>
</dbReference>
<feature type="transmembrane region" description="Helical" evidence="7">
    <location>
        <begin position="226"/>
        <end position="242"/>
    </location>
</feature>
<reference evidence="10 11" key="1">
    <citation type="journal article" date="2017" name="Curr. Microbiol.">
        <title>Mucilaginibacter ginsenosidivorans sp. nov., Isolated from Soil of Ginseng Field.</title>
        <authorList>
            <person name="Kim M.M."/>
            <person name="Siddiqi M.Z."/>
            <person name="Im W.T."/>
        </authorList>
    </citation>
    <scope>NUCLEOTIDE SEQUENCE [LARGE SCALE GENOMIC DNA]</scope>
    <source>
        <strain evidence="10 11">Gsoil 3017</strain>
    </source>
</reference>
<dbReference type="InterPro" id="IPR001610">
    <property type="entry name" value="PAC"/>
</dbReference>
<feature type="domain" description="PAS" evidence="8">
    <location>
        <begin position="313"/>
        <end position="368"/>
    </location>
</feature>
<evidence type="ECO:0000313" key="10">
    <source>
        <dbReference type="EMBL" id="QEC63474.1"/>
    </source>
</evidence>
<evidence type="ECO:0000256" key="1">
    <source>
        <dbReference type="ARBA" id="ARBA00000085"/>
    </source>
</evidence>
<keyword evidence="11" id="KW-1185">Reference proteome</keyword>
<dbReference type="PROSITE" id="PS50113">
    <property type="entry name" value="PAC"/>
    <property type="match status" value="2"/>
</dbReference>
<feature type="coiled-coil region" evidence="6">
    <location>
        <begin position="416"/>
        <end position="443"/>
    </location>
</feature>
<dbReference type="InterPro" id="IPR000014">
    <property type="entry name" value="PAS"/>
</dbReference>
<dbReference type="InterPro" id="IPR013767">
    <property type="entry name" value="PAS_fold"/>
</dbReference>